<accession>A0A0V0QGC7</accession>
<dbReference type="AlphaFoldDB" id="A0A0V0QGC7"/>
<reference evidence="1 2" key="1">
    <citation type="journal article" date="2015" name="Sci. Rep.">
        <title>Genome of the facultative scuticociliatosis pathogen Pseudocohnilembus persalinus provides insight into its virulence through horizontal gene transfer.</title>
        <authorList>
            <person name="Xiong J."/>
            <person name="Wang G."/>
            <person name="Cheng J."/>
            <person name="Tian M."/>
            <person name="Pan X."/>
            <person name="Warren A."/>
            <person name="Jiang C."/>
            <person name="Yuan D."/>
            <person name="Miao W."/>
        </authorList>
    </citation>
    <scope>NUCLEOTIDE SEQUENCE [LARGE SCALE GENOMIC DNA]</scope>
    <source>
        <strain evidence="1">36N120E</strain>
    </source>
</reference>
<sequence>MNQYIQDQQQQQINNFQIQCKQFLQIQEQQDQQFQQQQQQQQYKQQENESQNGDFDIVSLKDFKQNLGPALNINNFEKQLQQKEDEINQKIRKEGVKYGNHHTIALKQLKILQQFNQLSDENKLKLNKTNLQQKINYLQKQCIQNNEDYTQFENMYGENVALFCKKKSLQNKAKRENKFLTFVRCKECGEELPKALIYFHAKFLHDYQLPQLKEAVFLKKGLAKYEKIQKKVKLDFSTKFSDNTFLQIKAVQLAYQQQIDQQQNAGQDKNKLESKFDQINDNDDFFFGLNYNQEKLETDDDSLQLDNFNIQSQNSKVTTKISKSNFLNKKIDILNKKTNSPLEAVLGTKFNQQVIQDLLKDIVLSPENNINLDAEICKYQQDVDQQNNQLKHIIEQENFNKDSNSFAAYNANEELKTQISNHFYKLSVKNQELITQQIKQLQFYYLGHNLEIITEKCKLFNHQQLQKWQQEQIIKKYYLKCQIQTFFNE</sequence>
<dbReference type="Proteomes" id="UP000054937">
    <property type="component" value="Unassembled WGS sequence"/>
</dbReference>
<comment type="caution">
    <text evidence="1">The sequence shown here is derived from an EMBL/GenBank/DDBJ whole genome shotgun (WGS) entry which is preliminary data.</text>
</comment>
<name>A0A0V0QGC7_PSEPJ</name>
<proteinExistence type="predicted"/>
<dbReference type="InParanoid" id="A0A0V0QGC7"/>
<keyword evidence="2" id="KW-1185">Reference proteome</keyword>
<evidence type="ECO:0000313" key="1">
    <source>
        <dbReference type="EMBL" id="KRX01331.1"/>
    </source>
</evidence>
<organism evidence="1 2">
    <name type="scientific">Pseudocohnilembus persalinus</name>
    <name type="common">Ciliate</name>
    <dbReference type="NCBI Taxonomy" id="266149"/>
    <lineage>
        <taxon>Eukaryota</taxon>
        <taxon>Sar</taxon>
        <taxon>Alveolata</taxon>
        <taxon>Ciliophora</taxon>
        <taxon>Intramacronucleata</taxon>
        <taxon>Oligohymenophorea</taxon>
        <taxon>Scuticociliatia</taxon>
        <taxon>Philasterida</taxon>
        <taxon>Pseudocohnilembidae</taxon>
        <taxon>Pseudocohnilembus</taxon>
    </lineage>
</organism>
<evidence type="ECO:0000313" key="2">
    <source>
        <dbReference type="Proteomes" id="UP000054937"/>
    </source>
</evidence>
<dbReference type="EMBL" id="LDAU01000171">
    <property type="protein sequence ID" value="KRX01331.1"/>
    <property type="molecule type" value="Genomic_DNA"/>
</dbReference>
<protein>
    <submittedName>
        <fullName evidence="1">Uncharacterized protein</fullName>
    </submittedName>
</protein>
<gene>
    <name evidence="1" type="ORF">PPERSA_11778</name>
</gene>